<evidence type="ECO:0000256" key="5">
    <source>
        <dbReference type="ARBA" id="ARBA00022729"/>
    </source>
</evidence>
<evidence type="ECO:0000313" key="9">
    <source>
        <dbReference type="EMBL" id="KGQ59188.1"/>
    </source>
</evidence>
<dbReference type="InterPro" id="IPR005017">
    <property type="entry name" value="OMPP1/FadL/TodX"/>
</dbReference>
<evidence type="ECO:0000256" key="2">
    <source>
        <dbReference type="ARBA" id="ARBA00008163"/>
    </source>
</evidence>
<dbReference type="AlphaFoldDB" id="A0A0A2ZQ60"/>
<dbReference type="Proteomes" id="UP000030554">
    <property type="component" value="Unassembled WGS sequence"/>
</dbReference>
<comment type="similarity">
    <text evidence="2">Belongs to the OmpP1/FadL family.</text>
</comment>
<evidence type="ECO:0000256" key="1">
    <source>
        <dbReference type="ARBA" id="ARBA00004571"/>
    </source>
</evidence>
<dbReference type="EMBL" id="JPJQ01000066">
    <property type="protein sequence ID" value="KGQ59188.1"/>
    <property type="molecule type" value="Genomic_DNA"/>
</dbReference>
<keyword evidence="4" id="KW-0812">Transmembrane</keyword>
<accession>A0A0A2ZQ60</accession>
<protein>
    <submittedName>
        <fullName evidence="9">Membrane protein</fullName>
    </submittedName>
</protein>
<feature type="chain" id="PRO_5002008717" evidence="8">
    <location>
        <begin position="23"/>
        <end position="460"/>
    </location>
</feature>
<dbReference type="SUPFAM" id="SSF56935">
    <property type="entry name" value="Porins"/>
    <property type="match status" value="1"/>
</dbReference>
<evidence type="ECO:0000256" key="4">
    <source>
        <dbReference type="ARBA" id="ARBA00022692"/>
    </source>
</evidence>
<comment type="subcellular location">
    <subcellularLocation>
        <location evidence="1">Cell outer membrane</location>
        <topology evidence="1">Multi-pass membrane protein</topology>
    </subcellularLocation>
</comment>
<dbReference type="Pfam" id="PF03349">
    <property type="entry name" value="Toluene_X"/>
    <property type="match status" value="1"/>
</dbReference>
<dbReference type="RefSeq" id="WP_039164805.1">
    <property type="nucleotide sequence ID" value="NZ_JPJQ01000066.1"/>
</dbReference>
<dbReference type="Gene3D" id="2.40.160.60">
    <property type="entry name" value="Outer membrane protein transport protein (OMPP1/FadL/TodX)"/>
    <property type="match status" value="1"/>
</dbReference>
<keyword evidence="6" id="KW-0472">Membrane</keyword>
<dbReference type="GO" id="GO:0015483">
    <property type="term" value="F:long-chain fatty acid transporting porin activity"/>
    <property type="evidence" value="ECO:0007669"/>
    <property type="project" value="TreeGrafter"/>
</dbReference>
<dbReference type="PANTHER" id="PTHR35093">
    <property type="entry name" value="OUTER MEMBRANE PROTEIN NMB0088-RELATED"/>
    <property type="match status" value="1"/>
</dbReference>
<reference evidence="9 10" key="1">
    <citation type="submission" date="2014-07" db="EMBL/GenBank/DDBJ databases">
        <title>Chaperone-usher fimbriae in a diverse selection of Gallibacterium genomes.</title>
        <authorList>
            <person name="Kudirkiene E."/>
            <person name="Bager R.J."/>
            <person name="Johnson T.J."/>
            <person name="Bojesen A.M."/>
        </authorList>
    </citation>
    <scope>NUCLEOTIDE SEQUENCE [LARGE SCALE GENOMIC DNA]</scope>
    <source>
        <strain evidence="9 10">4895</strain>
    </source>
</reference>
<dbReference type="PANTHER" id="PTHR35093:SF3">
    <property type="entry name" value="LONG-CHAIN FATTY ACID TRANSPORT PROTEIN"/>
    <property type="match status" value="1"/>
</dbReference>
<evidence type="ECO:0000256" key="7">
    <source>
        <dbReference type="ARBA" id="ARBA00023237"/>
    </source>
</evidence>
<evidence type="ECO:0000256" key="3">
    <source>
        <dbReference type="ARBA" id="ARBA00022452"/>
    </source>
</evidence>
<evidence type="ECO:0000256" key="6">
    <source>
        <dbReference type="ARBA" id="ARBA00023136"/>
    </source>
</evidence>
<evidence type="ECO:0000313" key="10">
    <source>
        <dbReference type="Proteomes" id="UP000030554"/>
    </source>
</evidence>
<dbReference type="GO" id="GO:0009279">
    <property type="term" value="C:cell outer membrane"/>
    <property type="evidence" value="ECO:0007669"/>
    <property type="project" value="UniProtKB-SubCell"/>
</dbReference>
<keyword evidence="7" id="KW-0998">Cell outer membrane</keyword>
<organism evidence="9 10">
    <name type="scientific">Gallibacterium anatis 4895</name>
    <dbReference type="NCBI Taxonomy" id="1396510"/>
    <lineage>
        <taxon>Bacteria</taxon>
        <taxon>Pseudomonadati</taxon>
        <taxon>Pseudomonadota</taxon>
        <taxon>Gammaproteobacteria</taxon>
        <taxon>Pasteurellales</taxon>
        <taxon>Pasteurellaceae</taxon>
        <taxon>Gallibacterium</taxon>
    </lineage>
</organism>
<feature type="signal peptide" evidence="8">
    <location>
        <begin position="1"/>
        <end position="22"/>
    </location>
</feature>
<evidence type="ECO:0000256" key="8">
    <source>
        <dbReference type="SAM" id="SignalP"/>
    </source>
</evidence>
<name>A0A0A2ZQ60_9PAST</name>
<sequence length="460" mass="49961">MRLLSKTLLASLVAVASQGAFASAFQLHETSTSGLGRAYAGDAAVAENAAVVATNPALMTFFKQPEISVGGIYVRPNIDMKGEAKLGKEPKVLTANADANDIATKEVLPYIYAVYPINDRFAVGGGVNVNYGLATEFNNSYNAGFFGGKTDLTAINFNLSGAYRVSNNFSIGAGVNAVYADAVVDRRVGVLGLGGAALLAQKAQAAAAQQNTAAAQQYAAMAQQVKSLDQSAILHKLTGDTWGYGWNVGAVYEFNENNRIGLSYHSHISLDFDGDYTSDVPTSIRAALLNDPNNYTSGSLKLPLPAYWEVAGYHRLLPKFAVTYSIKRTEWSRFKELYAHNGGNKIFRKVENFQDTTRFALGFIYDVNEALTLRTGIAHDETAVPQGYHSISIPDTDRMWYTFGATYRFTPNLSVDAGYAFVKGKNLSFEEYDQENPLVKGSFDSKSTAHLFGLGLNYRF</sequence>
<gene>
    <name evidence="9" type="ORF">IO48_12130</name>
</gene>
<comment type="caution">
    <text evidence="9">The sequence shown here is derived from an EMBL/GenBank/DDBJ whole genome shotgun (WGS) entry which is preliminary data.</text>
</comment>
<keyword evidence="3" id="KW-1134">Transmembrane beta strand</keyword>
<keyword evidence="5 8" id="KW-0732">Signal</keyword>
<proteinExistence type="inferred from homology"/>